<feature type="region of interest" description="Disordered" evidence="1">
    <location>
        <begin position="1"/>
        <end position="36"/>
    </location>
</feature>
<name>A0AAW2R230_SESRA</name>
<gene>
    <name evidence="2" type="ORF">Sradi_3333700</name>
</gene>
<reference evidence="2" key="1">
    <citation type="submission" date="2020-06" db="EMBL/GenBank/DDBJ databases">
        <authorList>
            <person name="Li T."/>
            <person name="Hu X."/>
            <person name="Zhang T."/>
            <person name="Song X."/>
            <person name="Zhang H."/>
            <person name="Dai N."/>
            <person name="Sheng W."/>
            <person name="Hou X."/>
            <person name="Wei L."/>
        </authorList>
    </citation>
    <scope>NUCLEOTIDE SEQUENCE</scope>
    <source>
        <strain evidence="2">G02</strain>
        <tissue evidence="2">Leaf</tissue>
    </source>
</reference>
<protein>
    <submittedName>
        <fullName evidence="2">Uncharacterized protein</fullName>
    </submittedName>
</protein>
<comment type="caution">
    <text evidence="2">The sequence shown here is derived from an EMBL/GenBank/DDBJ whole genome shotgun (WGS) entry which is preliminary data.</text>
</comment>
<dbReference type="EMBL" id="JACGWJ010000014">
    <property type="protein sequence ID" value="KAL0374180.1"/>
    <property type="molecule type" value="Genomic_DNA"/>
</dbReference>
<sequence>MGKGPDQQGLHPKDLDEQMQDLQDEPLQRELSDEPILEPMKVLKTATVGPVEQKVTYLQTASRNVLNYANLKPRMTS</sequence>
<reference evidence="2" key="2">
    <citation type="journal article" date="2024" name="Plant">
        <title>Genomic evolution and insights into agronomic trait innovations of Sesamum species.</title>
        <authorList>
            <person name="Miao H."/>
            <person name="Wang L."/>
            <person name="Qu L."/>
            <person name="Liu H."/>
            <person name="Sun Y."/>
            <person name="Le M."/>
            <person name="Wang Q."/>
            <person name="Wei S."/>
            <person name="Zheng Y."/>
            <person name="Lin W."/>
            <person name="Duan Y."/>
            <person name="Cao H."/>
            <person name="Xiong S."/>
            <person name="Wang X."/>
            <person name="Wei L."/>
            <person name="Li C."/>
            <person name="Ma Q."/>
            <person name="Ju M."/>
            <person name="Zhao R."/>
            <person name="Li G."/>
            <person name="Mu C."/>
            <person name="Tian Q."/>
            <person name="Mei H."/>
            <person name="Zhang T."/>
            <person name="Gao T."/>
            <person name="Zhang H."/>
        </authorList>
    </citation>
    <scope>NUCLEOTIDE SEQUENCE</scope>
    <source>
        <strain evidence="2">G02</strain>
    </source>
</reference>
<evidence type="ECO:0000313" key="2">
    <source>
        <dbReference type="EMBL" id="KAL0374180.1"/>
    </source>
</evidence>
<organism evidence="2">
    <name type="scientific">Sesamum radiatum</name>
    <name type="common">Black benniseed</name>
    <dbReference type="NCBI Taxonomy" id="300843"/>
    <lineage>
        <taxon>Eukaryota</taxon>
        <taxon>Viridiplantae</taxon>
        <taxon>Streptophyta</taxon>
        <taxon>Embryophyta</taxon>
        <taxon>Tracheophyta</taxon>
        <taxon>Spermatophyta</taxon>
        <taxon>Magnoliopsida</taxon>
        <taxon>eudicotyledons</taxon>
        <taxon>Gunneridae</taxon>
        <taxon>Pentapetalae</taxon>
        <taxon>asterids</taxon>
        <taxon>lamiids</taxon>
        <taxon>Lamiales</taxon>
        <taxon>Pedaliaceae</taxon>
        <taxon>Sesamum</taxon>
    </lineage>
</organism>
<accession>A0AAW2R230</accession>
<proteinExistence type="predicted"/>
<dbReference type="AlphaFoldDB" id="A0AAW2R230"/>
<evidence type="ECO:0000256" key="1">
    <source>
        <dbReference type="SAM" id="MobiDB-lite"/>
    </source>
</evidence>